<evidence type="ECO:0000313" key="1">
    <source>
        <dbReference type="EnsemblPlants" id="AVESA.00010b.r2.2DG0394990.1.CDS.1"/>
    </source>
</evidence>
<dbReference type="Proteomes" id="UP001732700">
    <property type="component" value="Chromosome 2D"/>
</dbReference>
<proteinExistence type="predicted"/>
<dbReference type="EnsemblPlants" id="AVESA.00010b.r2.2DG0394990.1">
    <property type="protein sequence ID" value="AVESA.00010b.r2.2DG0394990.1.CDS.1"/>
    <property type="gene ID" value="AVESA.00010b.r2.2DG0394990"/>
</dbReference>
<evidence type="ECO:0000313" key="2">
    <source>
        <dbReference type="Proteomes" id="UP001732700"/>
    </source>
</evidence>
<protein>
    <submittedName>
        <fullName evidence="1">Uncharacterized protein</fullName>
    </submittedName>
</protein>
<organism evidence="1 2">
    <name type="scientific">Avena sativa</name>
    <name type="common">Oat</name>
    <dbReference type="NCBI Taxonomy" id="4498"/>
    <lineage>
        <taxon>Eukaryota</taxon>
        <taxon>Viridiplantae</taxon>
        <taxon>Streptophyta</taxon>
        <taxon>Embryophyta</taxon>
        <taxon>Tracheophyta</taxon>
        <taxon>Spermatophyta</taxon>
        <taxon>Magnoliopsida</taxon>
        <taxon>Liliopsida</taxon>
        <taxon>Poales</taxon>
        <taxon>Poaceae</taxon>
        <taxon>BOP clade</taxon>
        <taxon>Pooideae</taxon>
        <taxon>Poodae</taxon>
        <taxon>Poeae</taxon>
        <taxon>Poeae Chloroplast Group 1 (Aveneae type)</taxon>
        <taxon>Aveninae</taxon>
        <taxon>Avena</taxon>
    </lineage>
</organism>
<reference evidence="1" key="1">
    <citation type="submission" date="2021-05" db="EMBL/GenBank/DDBJ databases">
        <authorList>
            <person name="Scholz U."/>
            <person name="Mascher M."/>
            <person name="Fiebig A."/>
        </authorList>
    </citation>
    <scope>NUCLEOTIDE SEQUENCE [LARGE SCALE GENOMIC DNA]</scope>
</reference>
<accession>A0ACD5V7N7</accession>
<reference evidence="1" key="2">
    <citation type="submission" date="2025-09" db="UniProtKB">
        <authorList>
            <consortium name="EnsemblPlants"/>
        </authorList>
    </citation>
    <scope>IDENTIFICATION</scope>
</reference>
<keyword evidence="2" id="KW-1185">Reference proteome</keyword>
<sequence>MLHLRRCILARLLSSPAASPIPFPVRRLISAAAPAISPNPSFAVEDYLVGTCGLTRAQALKASTKISHLKSPSRPDAVLAFLTGLDLSGADVAALVAKDPLFLCAGVEKTLASNVAGLTDLGLSRTDIARLVSLAPHSFRCKSIVSNLPYYLSLFGSYENLLRVIKPNPGILNSSLEKVVKPNLAILRECGLGACHISKLCMLVPRLLNSKQERIQEMVACAEGLGVPRGSAMFRHVLHAVGFRSRETLAAKVDNLKKTLRWSDAEVGIALSKAPCLLVKSKDMLLLRTEFLFSEVGLQPAFIAHCPALLNYSLEGRLKPRYYAVKFLKQNGLLKCDPSYYSVVTATEKAFVKKYICPHEEAAPHLAEDYVAACRGKLPANFIFT</sequence>
<name>A0ACD5V7N7_AVESA</name>